<dbReference type="PROSITE" id="PS00250">
    <property type="entry name" value="TGF_BETA_1"/>
    <property type="match status" value="1"/>
</dbReference>
<evidence type="ECO:0000313" key="11">
    <source>
        <dbReference type="RefSeq" id="XP_020834584.1"/>
    </source>
</evidence>
<dbReference type="Proteomes" id="UP000515140">
    <property type="component" value="Unplaced"/>
</dbReference>
<dbReference type="GeneID" id="110202675"/>
<dbReference type="GO" id="GO:0008083">
    <property type="term" value="F:growth factor activity"/>
    <property type="evidence" value="ECO:0007669"/>
    <property type="project" value="UniProtKB-KW"/>
</dbReference>
<dbReference type="FunCoup" id="A0A6P5JUB3">
    <property type="interactions" value="292"/>
</dbReference>
<dbReference type="PANTHER" id="PTHR11848">
    <property type="entry name" value="TGF-BETA FAMILY"/>
    <property type="match status" value="1"/>
</dbReference>
<reference evidence="11" key="1">
    <citation type="submission" date="2025-08" db="UniProtKB">
        <authorList>
            <consortium name="RefSeq"/>
        </authorList>
    </citation>
    <scope>IDENTIFICATION</scope>
    <source>
        <tissue evidence="11">Spleen</tissue>
    </source>
</reference>
<dbReference type="GO" id="GO:0005125">
    <property type="term" value="F:cytokine activity"/>
    <property type="evidence" value="ECO:0007669"/>
    <property type="project" value="TreeGrafter"/>
</dbReference>
<evidence type="ECO:0000256" key="8">
    <source>
        <dbReference type="RuleBase" id="RU000354"/>
    </source>
</evidence>
<organism evidence="10 11">
    <name type="scientific">Phascolarctos cinereus</name>
    <name type="common">Koala</name>
    <dbReference type="NCBI Taxonomy" id="38626"/>
    <lineage>
        <taxon>Eukaryota</taxon>
        <taxon>Metazoa</taxon>
        <taxon>Chordata</taxon>
        <taxon>Craniata</taxon>
        <taxon>Vertebrata</taxon>
        <taxon>Euteleostomi</taxon>
        <taxon>Mammalia</taxon>
        <taxon>Metatheria</taxon>
        <taxon>Diprotodontia</taxon>
        <taxon>Phascolarctidae</taxon>
        <taxon>Phascolarctos</taxon>
    </lineage>
</organism>
<dbReference type="PROSITE" id="PS51362">
    <property type="entry name" value="TGF_BETA_2"/>
    <property type="match status" value="1"/>
</dbReference>
<dbReference type="InterPro" id="IPR001839">
    <property type="entry name" value="TGF-b_C"/>
</dbReference>
<sequence>MPSPRPQDPPARVQLSSSLGPRVPVVSPRLPTPFFPSMGPMGTGWFLWALLFALGLSSQTGVHAQDAVALAQVPTLLPLLGALLQEAPRKSPRRRLTRGRPLQYMLELYRQNADPHGRPREKRIFSANAVRLVRPAGRRALPPRGPWYVQTLDFLLEPNRDVEQLVRAAVVYRPHLHLSRSHLSCHVEPWAHKSAILLGGGSLGFALPEAWAERDLTNYIQQQVWPPKGKRVLHIQVRCQQQERTEVGLGWRQALATDTTFLVLYFNNTFKNVPQTGLQELVLRNPGGADLFSLARRVRQVGPVRSEAPGQSLEQTQCSLHPFQVSFHQLGWENWIIAPHLYSPNYCKGACPRVLHSGLHSPNHAIIQNLINELVDGSIPRPSCVPYKYTPISVLLIEASGSILYKEYEDMIAQSCTCR</sequence>
<dbReference type="CTD" id="9210"/>
<name>A0A6P5JUB3_PHACI</name>
<gene>
    <name evidence="11" type="primary">BMP15</name>
</gene>
<evidence type="ECO:0000256" key="1">
    <source>
        <dbReference type="ARBA" id="ARBA00004613"/>
    </source>
</evidence>
<accession>A0A6P5JUB3</accession>
<dbReference type="InterPro" id="IPR029034">
    <property type="entry name" value="Cystine-knot_cytokine"/>
</dbReference>
<dbReference type="InterPro" id="IPR017948">
    <property type="entry name" value="TGFb_CS"/>
</dbReference>
<evidence type="ECO:0000256" key="6">
    <source>
        <dbReference type="ARBA" id="ARBA00023157"/>
    </source>
</evidence>
<dbReference type="FunFam" id="2.10.90.10:FF:000012">
    <property type="entry name" value="Growth/differentiation factor 9 (Predicted)"/>
    <property type="match status" value="1"/>
</dbReference>
<evidence type="ECO:0000259" key="9">
    <source>
        <dbReference type="PROSITE" id="PS51362"/>
    </source>
</evidence>
<evidence type="ECO:0000313" key="10">
    <source>
        <dbReference type="Proteomes" id="UP000515140"/>
    </source>
</evidence>
<evidence type="ECO:0000256" key="5">
    <source>
        <dbReference type="ARBA" id="ARBA00023030"/>
    </source>
</evidence>
<keyword evidence="6" id="KW-1015">Disulfide bond</keyword>
<comment type="similarity">
    <text evidence="2 8">Belongs to the TGF-beta family.</text>
</comment>
<evidence type="ECO:0000256" key="3">
    <source>
        <dbReference type="ARBA" id="ARBA00022525"/>
    </source>
</evidence>
<keyword evidence="4" id="KW-0732">Signal</keyword>
<dbReference type="Gene3D" id="2.10.90.10">
    <property type="entry name" value="Cystine-knot cytokines"/>
    <property type="match status" value="1"/>
</dbReference>
<protein>
    <submittedName>
        <fullName evidence="11">Bone morphogenetic protein 15</fullName>
    </submittedName>
</protein>
<dbReference type="Pfam" id="PF00019">
    <property type="entry name" value="TGF_beta"/>
    <property type="match status" value="1"/>
</dbReference>
<dbReference type="AlphaFoldDB" id="A0A6P5JUB3"/>
<dbReference type="RefSeq" id="XP_020834584.1">
    <property type="nucleotide sequence ID" value="XM_020978925.1"/>
</dbReference>
<keyword evidence="3" id="KW-0964">Secreted</keyword>
<dbReference type="CDD" id="cd19402">
    <property type="entry name" value="TGF_beta_GDF9B"/>
    <property type="match status" value="1"/>
</dbReference>
<dbReference type="PANTHER" id="PTHR11848:SF22">
    <property type="entry name" value="BONE MORPHOGENETIC PROTEIN 15"/>
    <property type="match status" value="1"/>
</dbReference>
<evidence type="ECO:0000256" key="7">
    <source>
        <dbReference type="ARBA" id="ARBA00023180"/>
    </source>
</evidence>
<dbReference type="InterPro" id="IPR015615">
    <property type="entry name" value="TGF-beta-rel"/>
</dbReference>
<keyword evidence="10" id="KW-1185">Reference proteome</keyword>
<proteinExistence type="inferred from homology"/>
<dbReference type="InParanoid" id="A0A6P5JUB3"/>
<feature type="domain" description="TGF-beta family profile" evidence="9">
    <location>
        <begin position="296"/>
        <end position="419"/>
    </location>
</feature>
<comment type="subcellular location">
    <subcellularLocation>
        <location evidence="1">Secreted</location>
    </subcellularLocation>
</comment>
<keyword evidence="5 8" id="KW-0339">Growth factor</keyword>
<dbReference type="SMART" id="SM00204">
    <property type="entry name" value="TGFB"/>
    <property type="match status" value="1"/>
</dbReference>
<evidence type="ECO:0000256" key="2">
    <source>
        <dbReference type="ARBA" id="ARBA00006656"/>
    </source>
</evidence>
<evidence type="ECO:0000256" key="4">
    <source>
        <dbReference type="ARBA" id="ARBA00022729"/>
    </source>
</evidence>
<keyword evidence="7" id="KW-0325">Glycoprotein</keyword>
<dbReference type="GO" id="GO:0005615">
    <property type="term" value="C:extracellular space"/>
    <property type="evidence" value="ECO:0007669"/>
    <property type="project" value="TreeGrafter"/>
</dbReference>
<dbReference type="SUPFAM" id="SSF57501">
    <property type="entry name" value="Cystine-knot cytokines"/>
    <property type="match status" value="1"/>
</dbReference>
<dbReference type="OMA" id="VYRHQLH"/>
<dbReference type="KEGG" id="pcw:110202675"/>